<gene>
    <name evidence="2" type="ORF">ACFSR0_03780</name>
</gene>
<dbReference type="InterPro" id="IPR037523">
    <property type="entry name" value="VOC_core"/>
</dbReference>
<dbReference type="Proteomes" id="UP001597427">
    <property type="component" value="Unassembled WGS sequence"/>
</dbReference>
<sequence>MKQETLRGDIEEMGQFQLGPSAELLSVAIRVKDRDKMIAFYRDIIGFSLKSEENALAIMGTDQHPEERFLLEESPRAQDYFGKTKKLHHLTLQVQSLAELAAIAARLAKVADQHYQIEVTDSVIEVKVVDPEENQWVICYQKKASDQVITSSEELVTEQTDASIRLAETIQFVSVALNVHDMEEEVAFLTTNMGLKNNSQEKTVHVPSVSFSVVANQVSDPTVKLASHEVIGLEFIKFRMDQKDLLALEENLVASSKDFFIDQKKTILTVYDSVGVEWWFEQSK</sequence>
<evidence type="ECO:0000313" key="2">
    <source>
        <dbReference type="EMBL" id="MFD2728550.1"/>
    </source>
</evidence>
<dbReference type="InterPro" id="IPR032702">
    <property type="entry name" value="CppA_N"/>
</dbReference>
<dbReference type="InterPro" id="IPR029068">
    <property type="entry name" value="Glyas_Bleomycin-R_OHBP_Dase"/>
</dbReference>
<reference evidence="3" key="1">
    <citation type="journal article" date="2019" name="Int. J. Syst. Evol. Microbiol.">
        <title>The Global Catalogue of Microorganisms (GCM) 10K type strain sequencing project: providing services to taxonomists for standard genome sequencing and annotation.</title>
        <authorList>
            <consortium name="The Broad Institute Genomics Platform"/>
            <consortium name="The Broad Institute Genome Sequencing Center for Infectious Disease"/>
            <person name="Wu L."/>
            <person name="Ma J."/>
        </authorList>
    </citation>
    <scope>NUCLEOTIDE SEQUENCE [LARGE SCALE GENOMIC DNA]</scope>
    <source>
        <strain evidence="3">TISTR 932</strain>
    </source>
</reference>
<dbReference type="Gene3D" id="3.10.180.10">
    <property type="entry name" value="2,3-Dihydroxybiphenyl 1,2-Dioxygenase, domain 1"/>
    <property type="match status" value="2"/>
</dbReference>
<dbReference type="PANTHER" id="PTHR43279:SF1">
    <property type="entry name" value="CATECHOL-2,3-DIOXYGENASE"/>
    <property type="match status" value="1"/>
</dbReference>
<dbReference type="Pfam" id="PF14507">
    <property type="entry name" value="CppA_C"/>
    <property type="match status" value="1"/>
</dbReference>
<feature type="domain" description="VOC" evidence="1">
    <location>
        <begin position="23"/>
        <end position="141"/>
    </location>
</feature>
<dbReference type="RefSeq" id="WP_379980064.1">
    <property type="nucleotide sequence ID" value="NZ_JBHUMO010000025.1"/>
</dbReference>
<comment type="caution">
    <text evidence="2">The sequence shown here is derived from an EMBL/GenBank/DDBJ whole genome shotgun (WGS) entry which is preliminary data.</text>
</comment>
<evidence type="ECO:0000313" key="3">
    <source>
        <dbReference type="Proteomes" id="UP001597427"/>
    </source>
</evidence>
<name>A0ABW5TIN4_9ENTE</name>
<keyword evidence="3" id="KW-1185">Reference proteome</keyword>
<evidence type="ECO:0000259" key="1">
    <source>
        <dbReference type="PROSITE" id="PS51819"/>
    </source>
</evidence>
<dbReference type="Pfam" id="PF14506">
    <property type="entry name" value="CppA_N"/>
    <property type="match status" value="1"/>
</dbReference>
<dbReference type="EMBL" id="JBHUMO010000025">
    <property type="protein sequence ID" value="MFD2728550.1"/>
    <property type="molecule type" value="Genomic_DNA"/>
</dbReference>
<organism evidence="2 3">
    <name type="scientific">Enterococcus camelliae</name>
    <dbReference type="NCBI Taxonomy" id="453959"/>
    <lineage>
        <taxon>Bacteria</taxon>
        <taxon>Bacillati</taxon>
        <taxon>Bacillota</taxon>
        <taxon>Bacilli</taxon>
        <taxon>Lactobacillales</taxon>
        <taxon>Enterococcaceae</taxon>
        <taxon>Enterococcus</taxon>
    </lineage>
</organism>
<proteinExistence type="predicted"/>
<protein>
    <submittedName>
        <fullName evidence="2">CppA N-terminal domain-containing protein</fullName>
    </submittedName>
</protein>
<accession>A0ABW5TIN4</accession>
<dbReference type="InterPro" id="IPR032703">
    <property type="entry name" value="CppA_C"/>
</dbReference>
<dbReference type="SUPFAM" id="SSF54593">
    <property type="entry name" value="Glyoxalase/Bleomycin resistance protein/Dihydroxybiphenyl dioxygenase"/>
    <property type="match status" value="1"/>
</dbReference>
<dbReference type="PROSITE" id="PS51819">
    <property type="entry name" value="VOC"/>
    <property type="match status" value="1"/>
</dbReference>
<dbReference type="PANTHER" id="PTHR43279">
    <property type="entry name" value="CATECHOL-2,3-DIOXYGENASE"/>
    <property type="match status" value="1"/>
</dbReference>